<protein>
    <submittedName>
        <fullName evidence="2">Uncharacterized protein</fullName>
    </submittedName>
</protein>
<accession>A0A218VVL8</accession>
<organism evidence="2 3">
    <name type="scientific">Punica granatum</name>
    <name type="common">Pomegranate</name>
    <dbReference type="NCBI Taxonomy" id="22663"/>
    <lineage>
        <taxon>Eukaryota</taxon>
        <taxon>Viridiplantae</taxon>
        <taxon>Streptophyta</taxon>
        <taxon>Embryophyta</taxon>
        <taxon>Tracheophyta</taxon>
        <taxon>Spermatophyta</taxon>
        <taxon>Magnoliopsida</taxon>
        <taxon>eudicotyledons</taxon>
        <taxon>Gunneridae</taxon>
        <taxon>Pentapetalae</taxon>
        <taxon>rosids</taxon>
        <taxon>malvids</taxon>
        <taxon>Myrtales</taxon>
        <taxon>Lythraceae</taxon>
        <taxon>Punica</taxon>
    </lineage>
</organism>
<gene>
    <name evidence="2" type="ORF">CDL15_Pgr020564</name>
</gene>
<name>A0A218VVL8_PUNGR</name>
<dbReference type="Proteomes" id="UP000197138">
    <property type="component" value="Unassembled WGS sequence"/>
</dbReference>
<evidence type="ECO:0000313" key="3">
    <source>
        <dbReference type="Proteomes" id="UP000197138"/>
    </source>
</evidence>
<sequence>MEFDPIGTDQVDRRCSGDWIEASKRHGGSEVGQASSFDRGEPRDAVRGRRSWSGWEGGEPLWGSSRRAKGERVGLGDRAGNLMGD</sequence>
<feature type="region of interest" description="Disordered" evidence="1">
    <location>
        <begin position="23"/>
        <end position="85"/>
    </location>
</feature>
<comment type="caution">
    <text evidence="2">The sequence shown here is derived from an EMBL/GenBank/DDBJ whole genome shotgun (WGS) entry which is preliminary data.</text>
</comment>
<dbReference type="AlphaFoldDB" id="A0A218VVL8"/>
<reference evidence="3" key="1">
    <citation type="journal article" date="2017" name="Plant J.">
        <title>The pomegranate (Punica granatum L.) genome and the genomics of punicalagin biosynthesis.</title>
        <authorList>
            <person name="Qin G."/>
            <person name="Xu C."/>
            <person name="Ming R."/>
            <person name="Tang H."/>
            <person name="Guyot R."/>
            <person name="Kramer E.M."/>
            <person name="Hu Y."/>
            <person name="Yi X."/>
            <person name="Qi Y."/>
            <person name="Xu X."/>
            <person name="Gao Z."/>
            <person name="Pan H."/>
            <person name="Jian J."/>
            <person name="Tian Y."/>
            <person name="Yue Z."/>
            <person name="Xu Y."/>
        </authorList>
    </citation>
    <scope>NUCLEOTIDE SEQUENCE [LARGE SCALE GENOMIC DNA]</scope>
    <source>
        <strain evidence="3">cv. Dabenzi</strain>
    </source>
</reference>
<evidence type="ECO:0000256" key="1">
    <source>
        <dbReference type="SAM" id="MobiDB-lite"/>
    </source>
</evidence>
<dbReference type="EMBL" id="MTKT01005809">
    <property type="protein sequence ID" value="OWM64597.1"/>
    <property type="molecule type" value="Genomic_DNA"/>
</dbReference>
<proteinExistence type="predicted"/>
<evidence type="ECO:0000313" key="2">
    <source>
        <dbReference type="EMBL" id="OWM64597.1"/>
    </source>
</evidence>
<feature type="compositionally biased region" description="Basic and acidic residues" evidence="1">
    <location>
        <begin position="38"/>
        <end position="47"/>
    </location>
</feature>